<dbReference type="SUPFAM" id="SSF51182">
    <property type="entry name" value="RmlC-like cupins"/>
    <property type="match status" value="1"/>
</dbReference>
<protein>
    <recommendedName>
        <fullName evidence="1">Cupin type-2 domain-containing protein</fullName>
    </recommendedName>
</protein>
<dbReference type="Pfam" id="PF07883">
    <property type="entry name" value="Cupin_2"/>
    <property type="match status" value="1"/>
</dbReference>
<dbReference type="InterPro" id="IPR013096">
    <property type="entry name" value="Cupin_2"/>
</dbReference>
<dbReference type="EMBL" id="AP011793">
    <property type="protein sequence ID" value="BAL58107.1"/>
    <property type="molecule type" value="Genomic_DNA"/>
</dbReference>
<dbReference type="InterPro" id="IPR014710">
    <property type="entry name" value="RmlC-like_jellyroll"/>
</dbReference>
<evidence type="ECO:0000313" key="2">
    <source>
        <dbReference type="EMBL" id="BAL58107.1"/>
    </source>
</evidence>
<accession>H5SPM1</accession>
<evidence type="ECO:0000259" key="1">
    <source>
        <dbReference type="Pfam" id="PF07883"/>
    </source>
</evidence>
<feature type="domain" description="Cupin type-2" evidence="1">
    <location>
        <begin position="27"/>
        <end position="83"/>
    </location>
</feature>
<name>H5SPM1_9ZZZZ</name>
<reference evidence="2" key="2">
    <citation type="journal article" date="2012" name="PLoS ONE">
        <title>A Deeply Branching Thermophilic Bacterium with an Ancient Acetyl-CoA Pathway Dominates a Subsurface Ecosystem.</title>
        <authorList>
            <person name="Takami H."/>
            <person name="Noguchi H."/>
            <person name="Takaki Y."/>
            <person name="Uchiyama I."/>
            <person name="Toyoda A."/>
            <person name="Nishi S."/>
            <person name="Chee G.-J."/>
            <person name="Arai W."/>
            <person name="Nunoura T."/>
            <person name="Itoh T."/>
            <person name="Hattori M."/>
            <person name="Takai K."/>
        </authorList>
    </citation>
    <scope>NUCLEOTIDE SEQUENCE</scope>
</reference>
<proteinExistence type="predicted"/>
<sequence>MERRIEAVGRYELLEEYSGPQLSVRVLRLRAGEESVQRHVHYRSTQVYVALVGRAVIDRDGEETTIEPYQALEVRPGVVHSARPYDEVAVVANISVPPLEADDQIPATRLESANWG</sequence>
<dbReference type="Gene3D" id="2.60.120.10">
    <property type="entry name" value="Jelly Rolls"/>
    <property type="match status" value="1"/>
</dbReference>
<dbReference type="AlphaFoldDB" id="H5SPM1"/>
<gene>
    <name evidence="2" type="ORF">HGMM_F54D01C34</name>
</gene>
<dbReference type="InterPro" id="IPR011051">
    <property type="entry name" value="RmlC_Cupin_sf"/>
</dbReference>
<reference evidence="2" key="1">
    <citation type="journal article" date="2005" name="Environ. Microbiol.">
        <title>Genetic and functional properties of uncultivated thermophilic crenarchaeotes from a subsurface gold mine as revealed by analysis of genome fragments.</title>
        <authorList>
            <person name="Nunoura T."/>
            <person name="Hirayama H."/>
            <person name="Takami H."/>
            <person name="Oida H."/>
            <person name="Nishi S."/>
            <person name="Shimamura S."/>
            <person name="Suzuki Y."/>
            <person name="Inagaki F."/>
            <person name="Takai K."/>
            <person name="Nealson K.H."/>
            <person name="Horikoshi K."/>
        </authorList>
    </citation>
    <scope>NUCLEOTIDE SEQUENCE</scope>
</reference>
<organism evidence="2">
    <name type="scientific">uncultured prokaryote</name>
    <dbReference type="NCBI Taxonomy" id="198431"/>
    <lineage>
        <taxon>unclassified sequences</taxon>
        <taxon>environmental samples</taxon>
    </lineage>
</organism>